<name>A0A6J6IGM4_9ZZZZ</name>
<dbReference type="Pfam" id="PF26520">
    <property type="entry name" value="MftB_chaperone"/>
    <property type="match status" value="1"/>
</dbReference>
<gene>
    <name evidence="2" type="ORF">UFOPK1835_01971</name>
</gene>
<proteinExistence type="predicted"/>
<reference evidence="2" key="1">
    <citation type="submission" date="2020-05" db="EMBL/GenBank/DDBJ databases">
        <authorList>
            <person name="Chiriac C."/>
            <person name="Salcher M."/>
            <person name="Ghai R."/>
            <person name="Kavagutti S V."/>
        </authorList>
    </citation>
    <scope>NUCLEOTIDE SEQUENCE</scope>
</reference>
<accession>A0A6J6IGM4</accession>
<evidence type="ECO:0000256" key="1">
    <source>
        <dbReference type="SAM" id="MobiDB-lite"/>
    </source>
</evidence>
<dbReference type="InterPro" id="IPR023850">
    <property type="entry name" value="MftB"/>
</dbReference>
<organism evidence="2">
    <name type="scientific">freshwater metagenome</name>
    <dbReference type="NCBI Taxonomy" id="449393"/>
    <lineage>
        <taxon>unclassified sequences</taxon>
        <taxon>metagenomes</taxon>
        <taxon>ecological metagenomes</taxon>
    </lineage>
</organism>
<feature type="compositionally biased region" description="Low complexity" evidence="1">
    <location>
        <begin position="102"/>
        <end position="115"/>
    </location>
</feature>
<protein>
    <submittedName>
        <fullName evidence="2">Unannotated protein</fullName>
    </submittedName>
</protein>
<dbReference type="EMBL" id="CAEZUP010000123">
    <property type="protein sequence ID" value="CAB4623398.1"/>
    <property type="molecule type" value="Genomic_DNA"/>
</dbReference>
<sequence>MTATLAPFDADRHWRLHERVALRPEPFGALAYHYGNRRLTFLRSPDLVTLVEIIGDQPDARSAFTAAGIDPARWPSFEKALTSLVAGEFLVGDDHVTEADNSSPSDPESETSSRP</sequence>
<feature type="region of interest" description="Disordered" evidence="1">
    <location>
        <begin position="95"/>
        <end position="115"/>
    </location>
</feature>
<dbReference type="AlphaFoldDB" id="A0A6J6IGM4"/>
<dbReference type="NCBIfam" id="TIGR03967">
    <property type="entry name" value="mycofact_MftB"/>
    <property type="match status" value="1"/>
</dbReference>
<evidence type="ECO:0000313" key="2">
    <source>
        <dbReference type="EMBL" id="CAB4623398.1"/>
    </source>
</evidence>